<name>A0ABU0LBR0_XANAG</name>
<sequence length="112" mass="12081">MGLELLVVVVLEVFDGGVFDGAVHPLHMAAGPRMLHLGEAGLDAVFWHRMSNLSVTSRAVGPSAERYGSHTARYNRFVHWWAAGIWAKLPQSVAAASGGGIVMIDSSYVRVH</sequence>
<evidence type="ECO:0008006" key="3">
    <source>
        <dbReference type="Google" id="ProtNLM"/>
    </source>
</evidence>
<dbReference type="Proteomes" id="UP001241747">
    <property type="component" value="Unassembled WGS sequence"/>
</dbReference>
<proteinExistence type="predicted"/>
<protein>
    <recommendedName>
        <fullName evidence="3">Transposase</fullName>
    </recommendedName>
</protein>
<evidence type="ECO:0000313" key="2">
    <source>
        <dbReference type="Proteomes" id="UP001241747"/>
    </source>
</evidence>
<accession>A0ABU0LBR0</accession>
<reference evidence="1 2" key="1">
    <citation type="submission" date="2023-07" db="EMBL/GenBank/DDBJ databases">
        <title>Genomic Encyclopedia of Type Strains, Phase IV (KMG-IV): sequencing the most valuable type-strain genomes for metagenomic binning, comparative biology and taxonomic classification.</title>
        <authorList>
            <person name="Goeker M."/>
        </authorList>
    </citation>
    <scope>NUCLEOTIDE SEQUENCE [LARGE SCALE GENOMIC DNA]</scope>
    <source>
        <strain evidence="1 2">DSM 3770</strain>
    </source>
</reference>
<comment type="caution">
    <text evidence="1">The sequence shown here is derived from an EMBL/GenBank/DDBJ whole genome shotgun (WGS) entry which is preliminary data.</text>
</comment>
<keyword evidence="2" id="KW-1185">Reference proteome</keyword>
<dbReference type="EMBL" id="JAUSVY010000002">
    <property type="protein sequence ID" value="MDQ0504573.1"/>
    <property type="molecule type" value="Genomic_DNA"/>
</dbReference>
<evidence type="ECO:0000313" key="1">
    <source>
        <dbReference type="EMBL" id="MDQ0504573.1"/>
    </source>
</evidence>
<organism evidence="1 2">
    <name type="scientific">Xanthobacter agilis</name>
    <dbReference type="NCBI Taxonomy" id="47492"/>
    <lineage>
        <taxon>Bacteria</taxon>
        <taxon>Pseudomonadati</taxon>
        <taxon>Pseudomonadota</taxon>
        <taxon>Alphaproteobacteria</taxon>
        <taxon>Hyphomicrobiales</taxon>
        <taxon>Xanthobacteraceae</taxon>
        <taxon>Xanthobacter</taxon>
    </lineage>
</organism>
<gene>
    <name evidence="1" type="ORF">QOZ94_001347</name>
</gene>